<protein>
    <submittedName>
        <fullName evidence="1">Uncharacterized protein</fullName>
    </submittedName>
</protein>
<proteinExistence type="predicted"/>
<keyword evidence="2" id="KW-1185">Reference proteome</keyword>
<reference evidence="1 2" key="1">
    <citation type="submission" date="2024-03" db="EMBL/GenBank/DDBJ databases">
        <authorList>
            <person name="Martinez-Hernandez J."/>
        </authorList>
    </citation>
    <scope>NUCLEOTIDE SEQUENCE [LARGE SCALE GENOMIC DNA]</scope>
</reference>
<gene>
    <name evidence="1" type="ORF">LLUT_LOCUS23660</name>
</gene>
<dbReference type="AlphaFoldDB" id="A0AAV1XLC7"/>
<comment type="caution">
    <text evidence="1">The sequence shown here is derived from an EMBL/GenBank/DDBJ whole genome shotgun (WGS) entry which is preliminary data.</text>
</comment>
<dbReference type="EMBL" id="CAXHTB010000016">
    <property type="protein sequence ID" value="CAL0322600.1"/>
    <property type="molecule type" value="Genomic_DNA"/>
</dbReference>
<name>A0AAV1XLC7_LUPLU</name>
<dbReference type="Proteomes" id="UP001497480">
    <property type="component" value="Unassembled WGS sequence"/>
</dbReference>
<sequence>MAKQHVVLWQNNLKCYEQNILHCYEQNTLRQVFVSHGPRLLRLQRNTWRCYEQNSLQCYSKSPCVVMSKTLRCYEQDILRKKEMIGR</sequence>
<evidence type="ECO:0000313" key="1">
    <source>
        <dbReference type="EMBL" id="CAL0322600.1"/>
    </source>
</evidence>
<evidence type="ECO:0000313" key="2">
    <source>
        <dbReference type="Proteomes" id="UP001497480"/>
    </source>
</evidence>
<accession>A0AAV1XLC7</accession>
<organism evidence="1 2">
    <name type="scientific">Lupinus luteus</name>
    <name type="common">European yellow lupine</name>
    <dbReference type="NCBI Taxonomy" id="3873"/>
    <lineage>
        <taxon>Eukaryota</taxon>
        <taxon>Viridiplantae</taxon>
        <taxon>Streptophyta</taxon>
        <taxon>Embryophyta</taxon>
        <taxon>Tracheophyta</taxon>
        <taxon>Spermatophyta</taxon>
        <taxon>Magnoliopsida</taxon>
        <taxon>eudicotyledons</taxon>
        <taxon>Gunneridae</taxon>
        <taxon>Pentapetalae</taxon>
        <taxon>rosids</taxon>
        <taxon>fabids</taxon>
        <taxon>Fabales</taxon>
        <taxon>Fabaceae</taxon>
        <taxon>Papilionoideae</taxon>
        <taxon>50 kb inversion clade</taxon>
        <taxon>genistoids sensu lato</taxon>
        <taxon>core genistoids</taxon>
        <taxon>Genisteae</taxon>
        <taxon>Lupinus</taxon>
    </lineage>
</organism>